<sequence length="200" mass="23817">MGVSLNYKLFVILFTFLFFIFLFLTSCKNKSNSEQYLYKEESDPKPVHTEPFSYETNYDTTDQEVLEQRFSNLLSTQLHYTKIAISQSQHPKIKEFAEQILLEYEHALKEMENLISKEKQNEILFRTNTRFTINTLESPNLSSYDRDFLDETIKLQFSIREVLWDLKQNTKNSDLQTFYSKLIQEIELRIDQGVNLLDHV</sequence>
<protein>
    <submittedName>
        <fullName evidence="4">Predicted outer membrane protein</fullName>
    </submittedName>
</protein>
<dbReference type="AlphaFoldDB" id="A0A378RJJ6"/>
<reference evidence="4 5" key="1">
    <citation type="submission" date="2018-06" db="EMBL/GenBank/DDBJ databases">
        <authorList>
            <consortium name="Pathogen Informatics"/>
            <person name="Doyle S."/>
        </authorList>
    </citation>
    <scope>NUCLEOTIDE SEQUENCE [LARGE SCALE GENOMIC DNA]</scope>
    <source>
        <strain evidence="4 5">NCTC11179</strain>
    </source>
</reference>
<feature type="domain" description="DUF4142" evidence="3">
    <location>
        <begin position="76"/>
        <end position="188"/>
    </location>
</feature>
<dbReference type="Proteomes" id="UP000255024">
    <property type="component" value="Unassembled WGS sequence"/>
</dbReference>
<feature type="transmembrane region" description="Helical" evidence="2">
    <location>
        <begin position="6"/>
        <end position="24"/>
    </location>
</feature>
<keyword evidence="1" id="KW-0175">Coiled coil</keyword>
<keyword evidence="2" id="KW-0472">Membrane</keyword>
<evidence type="ECO:0000256" key="1">
    <source>
        <dbReference type="SAM" id="Coils"/>
    </source>
</evidence>
<dbReference type="Pfam" id="PF13628">
    <property type="entry name" value="DUF4142"/>
    <property type="match status" value="1"/>
</dbReference>
<evidence type="ECO:0000259" key="3">
    <source>
        <dbReference type="Pfam" id="PF13628"/>
    </source>
</evidence>
<dbReference type="EMBL" id="UGQL01000001">
    <property type="protein sequence ID" value="STZ27182.1"/>
    <property type="molecule type" value="Genomic_DNA"/>
</dbReference>
<dbReference type="InterPro" id="IPR025419">
    <property type="entry name" value="DUF4142"/>
</dbReference>
<dbReference type="RefSeq" id="WP_115090167.1">
    <property type="nucleotide sequence ID" value="NZ_CP068107.1"/>
</dbReference>
<keyword evidence="2" id="KW-0812">Transmembrane</keyword>
<keyword evidence="5" id="KW-1185">Reference proteome</keyword>
<proteinExistence type="predicted"/>
<organism evidence="4 5">
    <name type="scientific">Myroides odoratus</name>
    <name type="common">Flavobacterium odoratum</name>
    <dbReference type="NCBI Taxonomy" id="256"/>
    <lineage>
        <taxon>Bacteria</taxon>
        <taxon>Pseudomonadati</taxon>
        <taxon>Bacteroidota</taxon>
        <taxon>Flavobacteriia</taxon>
        <taxon>Flavobacteriales</taxon>
        <taxon>Flavobacteriaceae</taxon>
        <taxon>Myroides</taxon>
    </lineage>
</organism>
<gene>
    <name evidence="4" type="ORF">NCTC11179_00715</name>
</gene>
<evidence type="ECO:0000313" key="5">
    <source>
        <dbReference type="Proteomes" id="UP000255024"/>
    </source>
</evidence>
<evidence type="ECO:0000256" key="2">
    <source>
        <dbReference type="SAM" id="Phobius"/>
    </source>
</evidence>
<feature type="coiled-coil region" evidence="1">
    <location>
        <begin position="94"/>
        <end position="121"/>
    </location>
</feature>
<accession>A0A378RJJ6</accession>
<keyword evidence="2" id="KW-1133">Transmembrane helix</keyword>
<evidence type="ECO:0000313" key="4">
    <source>
        <dbReference type="EMBL" id="STZ27182.1"/>
    </source>
</evidence>
<name>A0A378RJJ6_MYROD</name>